<name>A0A511DA62_9PSEU</name>
<proteinExistence type="predicted"/>
<dbReference type="Proteomes" id="UP000321685">
    <property type="component" value="Unassembled WGS sequence"/>
</dbReference>
<dbReference type="OrthoDB" id="3579602at2"/>
<organism evidence="1 2">
    <name type="scientific">Pseudonocardia sulfidoxydans NBRC 16205</name>
    <dbReference type="NCBI Taxonomy" id="1223511"/>
    <lineage>
        <taxon>Bacteria</taxon>
        <taxon>Bacillati</taxon>
        <taxon>Actinomycetota</taxon>
        <taxon>Actinomycetes</taxon>
        <taxon>Pseudonocardiales</taxon>
        <taxon>Pseudonocardiaceae</taxon>
        <taxon>Pseudonocardia</taxon>
    </lineage>
</organism>
<sequence>MSRPDWLPTSSVDVNVHLFEISTLRPYLYPDEQRATVRVEGTGGTTTLYAERDGLARLRDVLADVVAQLDAARHNRAA</sequence>
<evidence type="ECO:0000313" key="1">
    <source>
        <dbReference type="EMBL" id="GEL21705.1"/>
    </source>
</evidence>
<gene>
    <name evidence="1" type="ORF">PSU4_06590</name>
</gene>
<accession>A0A511DA62</accession>
<reference evidence="1 2" key="1">
    <citation type="submission" date="2019-07" db="EMBL/GenBank/DDBJ databases">
        <title>Whole genome shotgun sequence of Pseudonocardia sulfidoxydans NBRC 16205.</title>
        <authorList>
            <person name="Hosoyama A."/>
            <person name="Uohara A."/>
            <person name="Ohji S."/>
            <person name="Ichikawa N."/>
        </authorList>
    </citation>
    <scope>NUCLEOTIDE SEQUENCE [LARGE SCALE GENOMIC DNA]</scope>
    <source>
        <strain evidence="1 2">NBRC 16205</strain>
    </source>
</reference>
<protein>
    <submittedName>
        <fullName evidence="1">Uncharacterized protein</fullName>
    </submittedName>
</protein>
<dbReference type="EMBL" id="BJVJ01000004">
    <property type="protein sequence ID" value="GEL21705.1"/>
    <property type="molecule type" value="Genomic_DNA"/>
</dbReference>
<evidence type="ECO:0000313" key="2">
    <source>
        <dbReference type="Proteomes" id="UP000321685"/>
    </source>
</evidence>
<keyword evidence="2" id="KW-1185">Reference proteome</keyword>
<dbReference type="AlphaFoldDB" id="A0A511DA62"/>
<comment type="caution">
    <text evidence="1">The sequence shown here is derived from an EMBL/GenBank/DDBJ whole genome shotgun (WGS) entry which is preliminary data.</text>
</comment>
<dbReference type="RefSeq" id="WP_147102439.1">
    <property type="nucleotide sequence ID" value="NZ_BJVJ01000004.1"/>
</dbReference>